<evidence type="ECO:0000313" key="4">
    <source>
        <dbReference type="Proteomes" id="UP001519306"/>
    </source>
</evidence>
<feature type="chain" id="PRO_5046976382" description="SLH domain-containing protein" evidence="1">
    <location>
        <begin position="23"/>
        <end position="308"/>
    </location>
</feature>
<gene>
    <name evidence="3" type="ORF">J2Z71_000858</name>
</gene>
<dbReference type="InterPro" id="IPR001119">
    <property type="entry name" value="SLH_dom"/>
</dbReference>
<sequence>MNKKISLILTLLFSLSSVNVYANTVSVGKPSNISVEKKDANYEITFKNSNELKKSLNKNNIKVELDVKSSNKDWSSKNSKTITKDLIEENGKGKININKEEIVSVLNEDPDNYSVRLRYSDVNNKGEFSNYVTMGTVGIYSNSSKWAENELLEAQKLGLISDDLKSDMKKEITREEFAELIVKAAEKANIAKSHIEDDNFKDTDNKYVAYAHSLNLMNGVSKDKFAPKGNLKKQDMAVSVNRLLSNTDKLKSVNKDISDIKAVSPYAVESVNNLVSNQILNLDKNNKFNPKKNITREEAVIIMLRAIK</sequence>
<reference evidence="3 4" key="1">
    <citation type="submission" date="2021-03" db="EMBL/GenBank/DDBJ databases">
        <title>Genomic Encyclopedia of Type Strains, Phase IV (KMG-IV): sequencing the most valuable type-strain genomes for metagenomic binning, comparative biology and taxonomic classification.</title>
        <authorList>
            <person name="Goeker M."/>
        </authorList>
    </citation>
    <scope>NUCLEOTIDE SEQUENCE [LARGE SCALE GENOMIC DNA]</scope>
    <source>
        <strain evidence="3 4">DSM 27563</strain>
    </source>
</reference>
<dbReference type="Proteomes" id="UP001519306">
    <property type="component" value="Unassembled WGS sequence"/>
</dbReference>
<dbReference type="Pfam" id="PF00395">
    <property type="entry name" value="SLH"/>
    <property type="match status" value="2"/>
</dbReference>
<protein>
    <recommendedName>
        <fullName evidence="2">SLH domain-containing protein</fullName>
    </recommendedName>
</protein>
<proteinExistence type="predicted"/>
<evidence type="ECO:0000256" key="1">
    <source>
        <dbReference type="SAM" id="SignalP"/>
    </source>
</evidence>
<accession>A0ABS4KC28</accession>
<dbReference type="EMBL" id="JAGGLJ010000006">
    <property type="protein sequence ID" value="MBP2025328.1"/>
    <property type="molecule type" value="Genomic_DNA"/>
</dbReference>
<keyword evidence="1" id="KW-0732">Signal</keyword>
<feature type="signal peptide" evidence="1">
    <location>
        <begin position="1"/>
        <end position="22"/>
    </location>
</feature>
<keyword evidence="4" id="KW-1185">Reference proteome</keyword>
<comment type="caution">
    <text evidence="3">The sequence shown here is derived from an EMBL/GenBank/DDBJ whole genome shotgun (WGS) entry which is preliminary data.</text>
</comment>
<name>A0ABS4KC28_9FIRM</name>
<dbReference type="RefSeq" id="WP_210060614.1">
    <property type="nucleotide sequence ID" value="NZ_JAGGLJ010000006.1"/>
</dbReference>
<evidence type="ECO:0000313" key="3">
    <source>
        <dbReference type="EMBL" id="MBP2025328.1"/>
    </source>
</evidence>
<organism evidence="3 4">
    <name type="scientific">Peptoniphilus stercorisuis</name>
    <dbReference type="NCBI Taxonomy" id="1436965"/>
    <lineage>
        <taxon>Bacteria</taxon>
        <taxon>Bacillati</taxon>
        <taxon>Bacillota</taxon>
        <taxon>Tissierellia</taxon>
        <taxon>Tissierellales</taxon>
        <taxon>Peptoniphilaceae</taxon>
        <taxon>Peptoniphilus</taxon>
    </lineage>
</organism>
<dbReference type="PROSITE" id="PS51272">
    <property type="entry name" value="SLH"/>
    <property type="match status" value="1"/>
</dbReference>
<evidence type="ECO:0000259" key="2">
    <source>
        <dbReference type="PROSITE" id="PS51272"/>
    </source>
</evidence>
<feature type="domain" description="SLH" evidence="2">
    <location>
        <begin position="254"/>
        <end position="308"/>
    </location>
</feature>